<keyword evidence="1" id="KW-0472">Membrane</keyword>
<gene>
    <name evidence="2" type="ORF">METZ01_LOCUS325294</name>
</gene>
<proteinExistence type="predicted"/>
<evidence type="ECO:0000256" key="1">
    <source>
        <dbReference type="SAM" id="Phobius"/>
    </source>
</evidence>
<protein>
    <submittedName>
        <fullName evidence="2">Uncharacterized protein</fullName>
    </submittedName>
</protein>
<feature type="transmembrane region" description="Helical" evidence="1">
    <location>
        <begin position="12"/>
        <end position="34"/>
    </location>
</feature>
<sequence length="124" mass="14462">MALTQQNKTDLLEIAIVLALFFLIVVIYVPVAIWEEETYFEKESRYRMQNLYDVETFYSMLTGEYNPNFLEALTLVNATRDSAVADSLFIGEQRVRLYGKEFFVDVGESFGFEYDTTFGIKSFR</sequence>
<dbReference type="AlphaFoldDB" id="A0A382PI37"/>
<reference evidence="2" key="1">
    <citation type="submission" date="2018-05" db="EMBL/GenBank/DDBJ databases">
        <authorList>
            <person name="Lanie J.A."/>
            <person name="Ng W.-L."/>
            <person name="Kazmierczak K.M."/>
            <person name="Andrzejewski T.M."/>
            <person name="Davidsen T.M."/>
            <person name="Wayne K.J."/>
            <person name="Tettelin H."/>
            <person name="Glass J.I."/>
            <person name="Rusch D."/>
            <person name="Podicherti R."/>
            <person name="Tsui H.-C.T."/>
            <person name="Winkler M.E."/>
        </authorList>
    </citation>
    <scope>NUCLEOTIDE SEQUENCE</scope>
</reference>
<accession>A0A382PI37</accession>
<name>A0A382PI37_9ZZZZ</name>
<keyword evidence="1" id="KW-0812">Transmembrane</keyword>
<keyword evidence="1" id="KW-1133">Transmembrane helix</keyword>
<organism evidence="2">
    <name type="scientific">marine metagenome</name>
    <dbReference type="NCBI Taxonomy" id="408172"/>
    <lineage>
        <taxon>unclassified sequences</taxon>
        <taxon>metagenomes</taxon>
        <taxon>ecological metagenomes</taxon>
    </lineage>
</organism>
<dbReference type="EMBL" id="UINC01107227">
    <property type="protein sequence ID" value="SVC72440.1"/>
    <property type="molecule type" value="Genomic_DNA"/>
</dbReference>
<feature type="non-terminal residue" evidence="2">
    <location>
        <position position="124"/>
    </location>
</feature>
<evidence type="ECO:0000313" key="2">
    <source>
        <dbReference type="EMBL" id="SVC72440.1"/>
    </source>
</evidence>